<dbReference type="PANTHER" id="PTHR22916">
    <property type="entry name" value="GLYCOSYLTRANSFERASE"/>
    <property type="match status" value="1"/>
</dbReference>
<dbReference type="PANTHER" id="PTHR22916:SF3">
    <property type="entry name" value="UDP-GLCNAC:BETAGAL BETA-1,3-N-ACETYLGLUCOSAMINYLTRANSFERASE-LIKE PROTEIN 1"/>
    <property type="match status" value="1"/>
</dbReference>
<feature type="domain" description="Glycosyltransferase 2-like" evidence="1">
    <location>
        <begin position="9"/>
        <end position="139"/>
    </location>
</feature>
<reference evidence="2" key="2">
    <citation type="submission" date="2023-04" db="EMBL/GenBank/DDBJ databases">
        <authorList>
            <person name="Beletskiy A.V."/>
            <person name="Mardanov A.V."/>
            <person name="Ravin N.V."/>
        </authorList>
    </citation>
    <scope>NUCLEOTIDE SEQUENCE</scope>
    <source>
        <strain evidence="2">GKL-02</strain>
    </source>
</reference>
<dbReference type="CDD" id="cd00761">
    <property type="entry name" value="Glyco_tranf_GTA_type"/>
    <property type="match status" value="1"/>
</dbReference>
<gene>
    <name evidence="2" type="ORF">QJT81_09415</name>
</gene>
<evidence type="ECO:0000313" key="2">
    <source>
        <dbReference type="EMBL" id="WGZ96170.1"/>
    </source>
</evidence>
<dbReference type="Pfam" id="PF00535">
    <property type="entry name" value="Glycos_transf_2"/>
    <property type="match status" value="1"/>
</dbReference>
<keyword evidence="2" id="KW-0808">Transferase</keyword>
<dbReference type="InterPro" id="IPR001173">
    <property type="entry name" value="Glyco_trans_2-like"/>
</dbReference>
<organism evidence="2">
    <name type="scientific">Candidatus Thiothrix putei</name>
    <dbReference type="NCBI Taxonomy" id="3080811"/>
    <lineage>
        <taxon>Bacteria</taxon>
        <taxon>Pseudomonadati</taxon>
        <taxon>Pseudomonadota</taxon>
        <taxon>Gammaproteobacteria</taxon>
        <taxon>Thiotrichales</taxon>
        <taxon>Thiotrichaceae</taxon>
        <taxon>Thiothrix</taxon>
    </lineage>
</organism>
<reference evidence="2" key="1">
    <citation type="journal article" date="2023" name="Int. J. Mol. Sci.">
        <title>Metagenomics Revealed a New Genus 'Candidatus Thiocaldithrix dubininis' gen. nov., sp. nov. and a New Species 'Candidatus Thiothrix putei' sp. nov. in the Family Thiotrichaceae, Some Members of Which Have Traits of Both Na+- and H+-Motive Energetics.</title>
        <authorList>
            <person name="Ravin N.V."/>
            <person name="Muntyan M.S."/>
            <person name="Smolyakov D.D."/>
            <person name="Rudenko T.S."/>
            <person name="Beletsky A.V."/>
            <person name="Mardanov A.V."/>
            <person name="Grabovich M.Y."/>
        </authorList>
    </citation>
    <scope>NUCLEOTIDE SEQUENCE</scope>
    <source>
        <strain evidence="2">GKL-02</strain>
    </source>
</reference>
<dbReference type="Proteomes" id="UP001301326">
    <property type="component" value="Chromosome"/>
</dbReference>
<dbReference type="InterPro" id="IPR029044">
    <property type="entry name" value="Nucleotide-diphossugar_trans"/>
</dbReference>
<dbReference type="AlphaFoldDB" id="A0AA95HFK0"/>
<accession>A0AA95HFK0</accession>
<dbReference type="KEGG" id="tput:QJT81_09415"/>
<dbReference type="SUPFAM" id="SSF53448">
    <property type="entry name" value="Nucleotide-diphospho-sugar transferases"/>
    <property type="match status" value="1"/>
</dbReference>
<dbReference type="EMBL" id="CP124756">
    <property type="protein sequence ID" value="WGZ96170.1"/>
    <property type="molecule type" value="Genomic_DNA"/>
</dbReference>
<sequence length="317" mass="36248">MHNYINNVSVIIPAFNAERFIHNAVNSALQHSCVVEIIIIDDGSVDGTHKICTEISNNNSRVKVISHEGKCNKGAGISRNIGIQHATCEFIAFLDADDLYLENRFNNSLDILNKHQNIDATHEVLGVLYHDNDVEKKHLMRMIQLKKNISKKVLPLEYTGIEQNILPNDLFLHLLMTDKGWIHLNTLTIRRSSLVNFSLFNSNILGEDSDFIMRLACERTVIGTNCLKPVAVRGIHNNNRITDQKIIKKESKITDWLQLLEYSLKNKKNDAIVYIVFRYTDNSSKIKKLLLIMSLLAKKPKFIIPFFLGITAYYEKT</sequence>
<dbReference type="EC" id="2.4.-.-" evidence="2"/>
<dbReference type="Gene3D" id="3.90.550.10">
    <property type="entry name" value="Spore Coat Polysaccharide Biosynthesis Protein SpsA, Chain A"/>
    <property type="match status" value="1"/>
</dbReference>
<name>A0AA95HFK0_9GAMM</name>
<keyword evidence="2" id="KW-0328">Glycosyltransferase</keyword>
<protein>
    <submittedName>
        <fullName evidence="2">Glycosyltransferase family 2 protein</fullName>
        <ecNumber evidence="2">2.4.-.-</ecNumber>
    </submittedName>
</protein>
<proteinExistence type="predicted"/>
<evidence type="ECO:0000259" key="1">
    <source>
        <dbReference type="Pfam" id="PF00535"/>
    </source>
</evidence>
<dbReference type="GO" id="GO:0016758">
    <property type="term" value="F:hexosyltransferase activity"/>
    <property type="evidence" value="ECO:0007669"/>
    <property type="project" value="UniProtKB-ARBA"/>
</dbReference>